<organism evidence="2 3">
    <name type="scientific">Effrenium voratum</name>
    <dbReference type="NCBI Taxonomy" id="2562239"/>
    <lineage>
        <taxon>Eukaryota</taxon>
        <taxon>Sar</taxon>
        <taxon>Alveolata</taxon>
        <taxon>Dinophyceae</taxon>
        <taxon>Suessiales</taxon>
        <taxon>Symbiodiniaceae</taxon>
        <taxon>Effrenium</taxon>
    </lineage>
</organism>
<accession>A0AA36ISR7</accession>
<evidence type="ECO:0000313" key="2">
    <source>
        <dbReference type="EMBL" id="CAJ1392038.1"/>
    </source>
</evidence>
<protein>
    <submittedName>
        <fullName evidence="2">Uncharacterized protein</fullName>
    </submittedName>
</protein>
<dbReference type="Proteomes" id="UP001178507">
    <property type="component" value="Unassembled WGS sequence"/>
</dbReference>
<dbReference type="EMBL" id="CAUJNA010002247">
    <property type="protein sequence ID" value="CAJ1392038.1"/>
    <property type="molecule type" value="Genomic_DNA"/>
</dbReference>
<sequence>MPSAASVPAPDATVKQAFEELQRRFDYDPKVTEKILELGVRSMSDFRFYPADAADAAASFVESITDLEGKRIQAARLKAAWSAVCKAEQARHDGAAPVELDEEELLPPQTLQGIKQAFFTRYKMHFPAEQFPGDRLITKLSRGLAKSNLEVFPILQVKTLGEQRVQVVKKRKVAPNLWYSSGQDDAEAEKSASKYLDLLYTYCLGLAIVGAEKPDNPPTEAETLSASTLAYCKVPWDVVYRYHFRAADFIAKLGEHHPHRLQVLEKLDTAERTMWAAEFSKGGKTLGAVINEAYTTRDPLWLPEAHMRPAEPARAPPSNPGARSSGNQLATKLRDGKSLCGAWQQGKCPHQQEKACVNGEHLCARPLKSGRVCGHPGHTGNKCDHKQRAF</sequence>
<evidence type="ECO:0000256" key="1">
    <source>
        <dbReference type="SAM" id="MobiDB-lite"/>
    </source>
</evidence>
<name>A0AA36ISR7_9DINO</name>
<reference evidence="2" key="1">
    <citation type="submission" date="2023-08" db="EMBL/GenBank/DDBJ databases">
        <authorList>
            <person name="Chen Y."/>
            <person name="Shah S."/>
            <person name="Dougan E. K."/>
            <person name="Thang M."/>
            <person name="Chan C."/>
        </authorList>
    </citation>
    <scope>NUCLEOTIDE SEQUENCE</scope>
</reference>
<evidence type="ECO:0000313" key="3">
    <source>
        <dbReference type="Proteomes" id="UP001178507"/>
    </source>
</evidence>
<gene>
    <name evidence="2" type="ORF">EVOR1521_LOCUS17236</name>
</gene>
<keyword evidence="3" id="KW-1185">Reference proteome</keyword>
<comment type="caution">
    <text evidence="2">The sequence shown here is derived from an EMBL/GenBank/DDBJ whole genome shotgun (WGS) entry which is preliminary data.</text>
</comment>
<dbReference type="AlphaFoldDB" id="A0AA36ISR7"/>
<feature type="region of interest" description="Disordered" evidence="1">
    <location>
        <begin position="309"/>
        <end position="329"/>
    </location>
</feature>
<proteinExistence type="predicted"/>